<dbReference type="EMBL" id="RJLM01000004">
    <property type="protein sequence ID" value="RWX55353.1"/>
    <property type="molecule type" value="Genomic_DNA"/>
</dbReference>
<dbReference type="AlphaFoldDB" id="A0A3S3S0Z3"/>
<dbReference type="SUPFAM" id="SSF103642">
    <property type="entry name" value="Sec-C motif"/>
    <property type="match status" value="1"/>
</dbReference>
<dbReference type="PANTHER" id="PTHR33747">
    <property type="entry name" value="UPF0225 PROTEIN SCO1677"/>
    <property type="match status" value="1"/>
</dbReference>
<dbReference type="PANTHER" id="PTHR33747:SF1">
    <property type="entry name" value="ADENYLATE CYCLASE-ASSOCIATED CAP C-TERMINAL DOMAIN-CONTAINING PROTEIN"/>
    <property type="match status" value="1"/>
</dbReference>
<proteinExistence type="predicted"/>
<keyword evidence="2" id="KW-1185">Reference proteome</keyword>
<name>A0A3S3S0Z3_9GAMM</name>
<comment type="caution">
    <text evidence="1">The sequence shown here is derived from an EMBL/GenBank/DDBJ whole genome shotgun (WGS) entry which is preliminary data.</text>
</comment>
<sequence>MKIEHLEQQKFEKLESICSRDGFIHVFSYLCRRDCTFGYQEGLQGENLNHFYSKERLIRTELSLLHGLIQKAGFNAKELTDLEIQEWALETEKLLMEMHEVFGSAFGKMFTKENMKLDMESFFSQEEFIRESVFYAAEQAFDFQFAELAKLRYQSDATWLSQNVGFDMDEGIHIYQAIMAQLNSNVQELVDIDGSEICYKSYLNSNALSVENISKQTKYTTEKVESFLSAFTADRCEDNSALQAIDDVNVVNFKPIAKFEDKYFLFQPTALAQSMYESPIFWMRSDKKYVNKAVMHRGEFTESFAYQKLLDVFGEGRVFRNLDIFKNSSEKVGEVDILAKFGTKFLVIQAKSKGMTIPARKGKVSLVKDDFVKGVQNAYDQAVECAEALQMDGMVIKDADGNEVDLGCKPTTCYPVCLTSESYPNLSFQCRQYLKYEQSEFLKSPFVMDVFFLDILTEFLNQPLFLLSYIDRRSAFFETIFGSTEIVLLSMHLKRNLWLDKEFTMMHLDDDIASDLDAAFMVRRMGLDGPRTPEGILKRYSKGFISKLLFKLQHVKRDELTDFAFALMKASGKFLDILDGGVSRISFETHQDTRSHDFTVMFEGENGGLTIHTKSGSVEAVRESLLSYMHLRMYRERQNKWLGVIVEPKSQMVLELVHLEKEWAFDERLEEASKMLQPSTKPNLASLKKKLDFKVGRNHKCPCGSGKKFKHCCID</sequence>
<gene>
    <name evidence="1" type="ORF">EDI28_12370</name>
</gene>
<dbReference type="Pfam" id="PF02810">
    <property type="entry name" value="SEC-C"/>
    <property type="match status" value="1"/>
</dbReference>
<reference evidence="1 2" key="1">
    <citation type="submission" date="2018-11" db="EMBL/GenBank/DDBJ databases">
        <title>Photobacterium sp. BEI247 sp. nov., a marine bacterium isolated from Yongle Blue Hole in the South China Sea.</title>
        <authorList>
            <person name="Wang X."/>
        </authorList>
    </citation>
    <scope>NUCLEOTIDE SEQUENCE [LARGE SCALE GENOMIC DNA]</scope>
    <source>
        <strain evidence="2">BEI247</strain>
    </source>
</reference>
<evidence type="ECO:0000313" key="2">
    <source>
        <dbReference type="Proteomes" id="UP000287563"/>
    </source>
</evidence>
<dbReference type="RefSeq" id="WP_128784164.1">
    <property type="nucleotide sequence ID" value="NZ_RJLM01000004.1"/>
</dbReference>
<dbReference type="Proteomes" id="UP000287563">
    <property type="component" value="Unassembled WGS sequence"/>
</dbReference>
<dbReference type="OrthoDB" id="570299at2"/>
<dbReference type="InterPro" id="IPR004027">
    <property type="entry name" value="SEC_C_motif"/>
</dbReference>
<dbReference type="Gene3D" id="3.10.450.50">
    <property type="match status" value="1"/>
</dbReference>
<organism evidence="1 2">
    <name type="scientific">Photobacterium chitinilyticum</name>
    <dbReference type="NCBI Taxonomy" id="2485123"/>
    <lineage>
        <taxon>Bacteria</taxon>
        <taxon>Pseudomonadati</taxon>
        <taxon>Pseudomonadota</taxon>
        <taxon>Gammaproteobacteria</taxon>
        <taxon>Vibrionales</taxon>
        <taxon>Vibrionaceae</taxon>
        <taxon>Photobacterium</taxon>
    </lineage>
</organism>
<protein>
    <submittedName>
        <fullName evidence="1">SecA-like protein</fullName>
    </submittedName>
</protein>
<accession>A0A3S3S0Z3</accession>
<evidence type="ECO:0000313" key="1">
    <source>
        <dbReference type="EMBL" id="RWX55353.1"/>
    </source>
</evidence>